<evidence type="ECO:0000259" key="8">
    <source>
        <dbReference type="PROSITE" id="PS50850"/>
    </source>
</evidence>
<evidence type="ECO:0000256" key="3">
    <source>
        <dbReference type="ARBA" id="ARBA00022475"/>
    </source>
</evidence>
<dbReference type="InterPro" id="IPR036259">
    <property type="entry name" value="MFS_trans_sf"/>
</dbReference>
<keyword evidence="6 7" id="KW-0472">Membrane</keyword>
<sequence length="407" mass="45157">MKSSIFKNRSFVSAWLGNGVSELGGAFGTFCNSILIYQLTGSTLALGSMWLLYFIPSLFLQLFIGPYIDRWSRKWIMVISQWIRGFIFVIPLTALISGNLEVWHIYVVQCVVGLVTPLYVPANHAITPTIVKKEQLQLANACIDGTARLMSFLSPLLAGIVIEFTSVPFTLLFVSFLLFISGISLLFIREQRRKLEIRKTWIADFMQGVTFFFTQRVVVWLGVFLAFVQFGVGVTMVTTLPYITEELGGTVAEYGYFMAGFPIGYIIGAILVSKIKYKSRRMLMLGSLFIGGLTFIALCFNQSIPFAIITEIIGGIVMAIFSIHNTTIGQQTIPNHLMGKVFSVRLLIIRGAMPLGVLIGGIVSELVGVRPLYLSIGLMISVVSLVGMILPYFKFIDEKISSVKNVS</sequence>
<feature type="transmembrane region" description="Helical" evidence="7">
    <location>
        <begin position="304"/>
        <end position="323"/>
    </location>
</feature>
<keyword evidence="2" id="KW-0813">Transport</keyword>
<dbReference type="GO" id="GO:0005886">
    <property type="term" value="C:plasma membrane"/>
    <property type="evidence" value="ECO:0007669"/>
    <property type="project" value="UniProtKB-SubCell"/>
</dbReference>
<evidence type="ECO:0000256" key="6">
    <source>
        <dbReference type="ARBA" id="ARBA00023136"/>
    </source>
</evidence>
<evidence type="ECO:0000256" key="5">
    <source>
        <dbReference type="ARBA" id="ARBA00022989"/>
    </source>
</evidence>
<proteinExistence type="predicted"/>
<dbReference type="EMBL" id="JRJU01000027">
    <property type="protein sequence ID" value="KHF38934.1"/>
    <property type="molecule type" value="Genomic_DNA"/>
</dbReference>
<feature type="transmembrane region" description="Helical" evidence="7">
    <location>
        <begin position="168"/>
        <end position="188"/>
    </location>
</feature>
<name>A0A0B0IFW4_9BACI</name>
<dbReference type="OrthoDB" id="7055052at2"/>
<feature type="transmembrane region" description="Helical" evidence="7">
    <location>
        <begin position="282"/>
        <end position="298"/>
    </location>
</feature>
<feature type="transmembrane region" description="Helical" evidence="7">
    <location>
        <begin position="254"/>
        <end position="275"/>
    </location>
</feature>
<keyword evidence="4 7" id="KW-0812">Transmembrane</keyword>
<evidence type="ECO:0000313" key="10">
    <source>
        <dbReference type="Proteomes" id="UP000030832"/>
    </source>
</evidence>
<comment type="caution">
    <text evidence="9">The sequence shown here is derived from an EMBL/GenBank/DDBJ whole genome shotgun (WGS) entry which is preliminary data.</text>
</comment>
<dbReference type="Gene3D" id="1.20.1250.20">
    <property type="entry name" value="MFS general substrate transporter like domains"/>
    <property type="match status" value="1"/>
</dbReference>
<dbReference type="AlphaFoldDB" id="A0A0B0IFW4"/>
<evidence type="ECO:0000256" key="7">
    <source>
        <dbReference type="SAM" id="Phobius"/>
    </source>
</evidence>
<feature type="transmembrane region" description="Helical" evidence="7">
    <location>
        <begin position="49"/>
        <end position="68"/>
    </location>
</feature>
<dbReference type="RefSeq" id="WP_034631701.1">
    <property type="nucleotide sequence ID" value="NZ_JRJU01000027.1"/>
</dbReference>
<keyword evidence="3" id="KW-1003">Cell membrane</keyword>
<dbReference type="InterPro" id="IPR020846">
    <property type="entry name" value="MFS_dom"/>
</dbReference>
<evidence type="ECO:0000313" key="9">
    <source>
        <dbReference type="EMBL" id="KHF38934.1"/>
    </source>
</evidence>
<evidence type="ECO:0000256" key="2">
    <source>
        <dbReference type="ARBA" id="ARBA00022448"/>
    </source>
</evidence>
<dbReference type="InterPro" id="IPR010290">
    <property type="entry name" value="TM_effector"/>
</dbReference>
<dbReference type="STRING" id="333138.LQ50_18585"/>
<evidence type="ECO:0000256" key="4">
    <source>
        <dbReference type="ARBA" id="ARBA00022692"/>
    </source>
</evidence>
<feature type="transmembrane region" description="Helical" evidence="7">
    <location>
        <begin position="209"/>
        <end position="234"/>
    </location>
</feature>
<keyword evidence="10" id="KW-1185">Reference proteome</keyword>
<keyword evidence="5 7" id="KW-1133">Transmembrane helix</keyword>
<reference evidence="9 10" key="1">
    <citation type="submission" date="2014-09" db="EMBL/GenBank/DDBJ databases">
        <title>Genome sequencing and annotation of Bacillus Okhensis strain Kh10-101T.</title>
        <authorList>
            <person name="Prakash J.S."/>
        </authorList>
    </citation>
    <scope>NUCLEOTIDE SEQUENCE [LARGE SCALE GENOMIC DNA]</scope>
    <source>
        <strain evidence="10">Kh10-101T</strain>
    </source>
</reference>
<dbReference type="SUPFAM" id="SSF103473">
    <property type="entry name" value="MFS general substrate transporter"/>
    <property type="match status" value="1"/>
</dbReference>
<feature type="transmembrane region" description="Helical" evidence="7">
    <location>
        <begin position="102"/>
        <end position="120"/>
    </location>
</feature>
<dbReference type="Proteomes" id="UP000030832">
    <property type="component" value="Unassembled WGS sequence"/>
</dbReference>
<protein>
    <submittedName>
        <fullName evidence="9">Permease</fullName>
    </submittedName>
</protein>
<dbReference type="eggNOG" id="COG2814">
    <property type="taxonomic scope" value="Bacteria"/>
</dbReference>
<dbReference type="CDD" id="cd06173">
    <property type="entry name" value="MFS_MefA_like"/>
    <property type="match status" value="1"/>
</dbReference>
<organism evidence="9 10">
    <name type="scientific">Halalkalibacter okhensis</name>
    <dbReference type="NCBI Taxonomy" id="333138"/>
    <lineage>
        <taxon>Bacteria</taxon>
        <taxon>Bacillati</taxon>
        <taxon>Bacillota</taxon>
        <taxon>Bacilli</taxon>
        <taxon>Bacillales</taxon>
        <taxon>Bacillaceae</taxon>
        <taxon>Halalkalibacter</taxon>
    </lineage>
</organism>
<dbReference type="PANTHER" id="PTHR23513:SF6">
    <property type="entry name" value="MAJOR FACILITATOR SUPERFAMILY ASSOCIATED DOMAIN-CONTAINING PROTEIN"/>
    <property type="match status" value="1"/>
</dbReference>
<evidence type="ECO:0000256" key="1">
    <source>
        <dbReference type="ARBA" id="ARBA00004651"/>
    </source>
</evidence>
<dbReference type="PANTHER" id="PTHR23513">
    <property type="entry name" value="INTEGRAL MEMBRANE EFFLUX PROTEIN-RELATED"/>
    <property type="match status" value="1"/>
</dbReference>
<feature type="transmembrane region" description="Helical" evidence="7">
    <location>
        <begin position="372"/>
        <end position="393"/>
    </location>
</feature>
<feature type="transmembrane region" description="Helical" evidence="7">
    <location>
        <begin position="141"/>
        <end position="162"/>
    </location>
</feature>
<gene>
    <name evidence="9" type="ORF">LQ50_18585</name>
</gene>
<accession>A0A0B0IFW4</accession>
<dbReference type="GO" id="GO:0022857">
    <property type="term" value="F:transmembrane transporter activity"/>
    <property type="evidence" value="ECO:0007669"/>
    <property type="project" value="InterPro"/>
</dbReference>
<dbReference type="PROSITE" id="PS50850">
    <property type="entry name" value="MFS"/>
    <property type="match status" value="1"/>
</dbReference>
<comment type="subcellular location">
    <subcellularLocation>
        <location evidence="1">Cell membrane</location>
        <topology evidence="1">Multi-pass membrane protein</topology>
    </subcellularLocation>
</comment>
<feature type="transmembrane region" description="Helical" evidence="7">
    <location>
        <begin position="75"/>
        <end position="96"/>
    </location>
</feature>
<feature type="transmembrane region" description="Helical" evidence="7">
    <location>
        <begin position="344"/>
        <end position="366"/>
    </location>
</feature>
<feature type="domain" description="Major facilitator superfamily (MFS) profile" evidence="8">
    <location>
        <begin position="215"/>
        <end position="407"/>
    </location>
</feature>
<dbReference type="Pfam" id="PF05977">
    <property type="entry name" value="MFS_3"/>
    <property type="match status" value="1"/>
</dbReference>
<feature type="transmembrane region" description="Helical" evidence="7">
    <location>
        <begin position="12"/>
        <end position="37"/>
    </location>
</feature>